<gene>
    <name evidence="1" type="primary">GLR1.4</name>
    <name evidence="1" type="ORF">g.7950</name>
</gene>
<keyword evidence="1" id="KW-0675">Receptor</keyword>
<organism evidence="1">
    <name type="scientific">Anthurium amnicola</name>
    <dbReference type="NCBI Taxonomy" id="1678845"/>
    <lineage>
        <taxon>Eukaryota</taxon>
        <taxon>Viridiplantae</taxon>
        <taxon>Streptophyta</taxon>
        <taxon>Embryophyta</taxon>
        <taxon>Tracheophyta</taxon>
        <taxon>Spermatophyta</taxon>
        <taxon>Magnoliopsida</taxon>
        <taxon>Liliopsida</taxon>
        <taxon>Araceae</taxon>
        <taxon>Pothoideae</taxon>
        <taxon>Potheae</taxon>
        <taxon>Anthurium</taxon>
    </lineage>
</organism>
<accession>A0A1D1XRE4</accession>
<dbReference type="EMBL" id="GDJX01022977">
    <property type="protein sequence ID" value="JAT44959.1"/>
    <property type="molecule type" value="Transcribed_RNA"/>
</dbReference>
<name>A0A1D1XRE4_9ARAE</name>
<sequence length="99" mass="11266">AIRIISSYVTFYKAEIPAGYWNEINKFRRRLPKSKSLTVLRWPGGKNPKTGLDLARPGDRKAMLVALAKIKQSILQPVFSTTIPVDRIDKMKGKQHCEI</sequence>
<evidence type="ECO:0000313" key="1">
    <source>
        <dbReference type="EMBL" id="JAT44959.1"/>
    </source>
</evidence>
<feature type="non-terminal residue" evidence="1">
    <location>
        <position position="1"/>
    </location>
</feature>
<dbReference type="AlphaFoldDB" id="A0A1D1XRE4"/>
<protein>
    <submittedName>
        <fullName evidence="1">Glutamate receptor 1.4</fullName>
    </submittedName>
</protein>
<feature type="non-terminal residue" evidence="1">
    <location>
        <position position="99"/>
    </location>
</feature>
<reference evidence="1" key="1">
    <citation type="submission" date="2015-07" db="EMBL/GenBank/DDBJ databases">
        <title>Transcriptome Assembly of Anthurium amnicola.</title>
        <authorList>
            <person name="Suzuki J."/>
        </authorList>
    </citation>
    <scope>NUCLEOTIDE SEQUENCE</scope>
</reference>
<proteinExistence type="predicted"/>